<dbReference type="GO" id="GO:0045004">
    <property type="term" value="P:DNA replication proofreading"/>
    <property type="evidence" value="ECO:0007669"/>
    <property type="project" value="TreeGrafter"/>
</dbReference>
<dbReference type="PANTHER" id="PTHR30231:SF41">
    <property type="entry name" value="DNA POLYMERASE III SUBUNIT EPSILON"/>
    <property type="match status" value="1"/>
</dbReference>
<sequence>MFGEAKMNESLELIKNLDFCVFDLETTGGNHKNDKIIEIGLVKISNFKVIDQKNFLIEPEIRIPDFIQKLTSISQEDVKGKPIIEDLIEEIVEFMGDSILVAHNTSFDVPFFNSVLKRLDKPLLKNKSLCTNLMTKYLIPNLMNSNLNYMSKIFGIKHRKAHRALDDALATAELLLIYLNIYIDKGINKINHLYYPRGRYELDRANYKAGDDLSKIKEKFNNLHTPHIVTIKGENGIILFALPCQNTENEKELLFQKLETLPWKTLTIKLIGPYLEALINYNNLFNKIDSSEKGEIIRFLWKEHLPEEKAPLKDDIRAGHILENGSGDFLITNHIVPEQYIIYPINSLNQKSELIFRYPGHKKKLQQYINSKASKLSSNKLKKAHFNPQYKAFIDTYLMDTKRRNKGIFLFKKSLPLKHTEKFYEELEIFLANNPNAHNFPKDYI</sequence>
<dbReference type="Proteomes" id="UP000196531">
    <property type="component" value="Unassembled WGS sequence"/>
</dbReference>
<dbReference type="PANTHER" id="PTHR30231">
    <property type="entry name" value="DNA POLYMERASE III SUBUNIT EPSILON"/>
    <property type="match status" value="1"/>
</dbReference>
<feature type="domain" description="Exonuclease" evidence="3">
    <location>
        <begin position="18"/>
        <end position="184"/>
    </location>
</feature>
<dbReference type="GO" id="GO:0008408">
    <property type="term" value="F:3'-5' exonuclease activity"/>
    <property type="evidence" value="ECO:0007669"/>
    <property type="project" value="TreeGrafter"/>
</dbReference>
<dbReference type="SUPFAM" id="SSF53098">
    <property type="entry name" value="Ribonuclease H-like"/>
    <property type="match status" value="1"/>
</dbReference>
<dbReference type="SMART" id="SM00479">
    <property type="entry name" value="EXOIII"/>
    <property type="match status" value="1"/>
</dbReference>
<dbReference type="NCBIfam" id="TIGR00573">
    <property type="entry name" value="dnaq"/>
    <property type="match status" value="1"/>
</dbReference>
<dbReference type="CDD" id="cd06127">
    <property type="entry name" value="DEDDh"/>
    <property type="match status" value="1"/>
</dbReference>
<dbReference type="InterPro" id="IPR006054">
    <property type="entry name" value="DnaQ"/>
</dbReference>
<accession>A0A1Y5FCM2</accession>
<dbReference type="GO" id="GO:0003887">
    <property type="term" value="F:DNA-directed DNA polymerase activity"/>
    <property type="evidence" value="ECO:0007669"/>
    <property type="project" value="InterPro"/>
</dbReference>
<organism evidence="4 5">
    <name type="scientific">Halobacteriovorax marinus</name>
    <dbReference type="NCBI Taxonomy" id="97084"/>
    <lineage>
        <taxon>Bacteria</taxon>
        <taxon>Pseudomonadati</taxon>
        <taxon>Bdellovibrionota</taxon>
        <taxon>Bacteriovoracia</taxon>
        <taxon>Bacteriovoracales</taxon>
        <taxon>Halobacteriovoraceae</taxon>
        <taxon>Halobacteriovorax</taxon>
    </lineage>
</organism>
<evidence type="ECO:0000313" key="5">
    <source>
        <dbReference type="Proteomes" id="UP000196531"/>
    </source>
</evidence>
<protein>
    <recommendedName>
        <fullName evidence="3">Exonuclease domain-containing protein</fullName>
    </recommendedName>
</protein>
<comment type="caution">
    <text evidence="4">The sequence shown here is derived from an EMBL/GenBank/DDBJ whole genome shotgun (WGS) entry which is preliminary data.</text>
</comment>
<dbReference type="Pfam" id="PF00929">
    <property type="entry name" value="RNase_T"/>
    <property type="match status" value="1"/>
</dbReference>
<gene>
    <name evidence="4" type="ORF">A9Q84_08500</name>
</gene>
<reference evidence="5" key="1">
    <citation type="journal article" date="2017" name="Proc. Natl. Acad. Sci. U.S.A.">
        <title>Simulation of Deepwater Horizon oil plume reveals substrate specialization within a complex community of hydrocarbon-degraders.</title>
        <authorList>
            <person name="Hu P."/>
            <person name="Dubinsky E.A."/>
            <person name="Probst A.J."/>
            <person name="Wang J."/>
            <person name="Sieber C.M.K."/>
            <person name="Tom L.M."/>
            <person name="Gardinali P."/>
            <person name="Banfield J.F."/>
            <person name="Atlas R.M."/>
            <person name="Andersen G.L."/>
        </authorList>
    </citation>
    <scope>NUCLEOTIDE SEQUENCE [LARGE SCALE GENOMIC DNA]</scope>
</reference>
<dbReference type="InterPro" id="IPR013520">
    <property type="entry name" value="Ribonucl_H"/>
</dbReference>
<proteinExistence type="predicted"/>
<name>A0A1Y5FCM2_9BACT</name>
<comment type="function">
    <text evidence="1">DNA polymerase III is a complex, multichain enzyme responsible for most of the replicative synthesis in bacteria. The epsilon subunit contain the editing function and is a proofreading 3'-5' exonuclease.</text>
</comment>
<evidence type="ECO:0000259" key="3">
    <source>
        <dbReference type="SMART" id="SM00479"/>
    </source>
</evidence>
<evidence type="ECO:0000256" key="1">
    <source>
        <dbReference type="ARBA" id="ARBA00025483"/>
    </source>
</evidence>
<dbReference type="InterPro" id="IPR012337">
    <property type="entry name" value="RNaseH-like_sf"/>
</dbReference>
<dbReference type="AlphaFoldDB" id="A0A1Y5FCM2"/>
<dbReference type="InterPro" id="IPR036397">
    <property type="entry name" value="RNaseH_sf"/>
</dbReference>
<dbReference type="FunFam" id="3.30.420.10:FF:000045">
    <property type="entry name" value="3'-5' exonuclease DinG"/>
    <property type="match status" value="1"/>
</dbReference>
<dbReference type="GO" id="GO:0003677">
    <property type="term" value="F:DNA binding"/>
    <property type="evidence" value="ECO:0007669"/>
    <property type="project" value="InterPro"/>
</dbReference>
<evidence type="ECO:0000313" key="4">
    <source>
        <dbReference type="EMBL" id="OUR96382.1"/>
    </source>
</evidence>
<dbReference type="GO" id="GO:0005829">
    <property type="term" value="C:cytosol"/>
    <property type="evidence" value="ECO:0007669"/>
    <property type="project" value="TreeGrafter"/>
</dbReference>
<dbReference type="EMBL" id="MAAO01000006">
    <property type="protein sequence ID" value="OUR96382.1"/>
    <property type="molecule type" value="Genomic_DNA"/>
</dbReference>
<dbReference type="Gene3D" id="3.30.420.10">
    <property type="entry name" value="Ribonuclease H-like superfamily/Ribonuclease H"/>
    <property type="match status" value="1"/>
</dbReference>
<evidence type="ECO:0000256" key="2">
    <source>
        <dbReference type="ARBA" id="ARBA00026073"/>
    </source>
</evidence>
<comment type="subunit">
    <text evidence="2">DNA polymerase III contains a core (composed of alpha, epsilon and theta chains) that associates with a tau subunit. This core dimerizes to form the POLIII' complex. PolIII' associates with the gamma complex (composed of gamma, delta, delta', psi and chi chains) and with the beta chain to form the complete DNA polymerase III complex.</text>
</comment>